<organism evidence="1 2">
    <name type="scientific">Saprospira grandis (strain Lewin)</name>
    <dbReference type="NCBI Taxonomy" id="984262"/>
    <lineage>
        <taxon>Bacteria</taxon>
        <taxon>Pseudomonadati</taxon>
        <taxon>Bacteroidota</taxon>
        <taxon>Saprospiria</taxon>
        <taxon>Saprospirales</taxon>
        <taxon>Saprospiraceae</taxon>
        <taxon>Saprospira</taxon>
    </lineage>
</organism>
<dbReference type="KEGG" id="sgn:SGRA_0016"/>
<gene>
    <name evidence="1" type="ordered locus">SGRA_0016</name>
</gene>
<reference evidence="1 2" key="1">
    <citation type="journal article" date="2012" name="Stand. Genomic Sci.">
        <title>Complete genome sequencing and analysis of Saprospira grandis str. Lewin, a predatory marine bacterium.</title>
        <authorList>
            <person name="Saw J.H."/>
            <person name="Yuryev A."/>
            <person name="Kanbe M."/>
            <person name="Hou S."/>
            <person name="Young A.G."/>
            <person name="Aizawa S."/>
            <person name="Alam M."/>
        </authorList>
    </citation>
    <scope>NUCLEOTIDE SEQUENCE [LARGE SCALE GENOMIC DNA]</scope>
    <source>
        <strain evidence="1 2">Lewin</strain>
    </source>
</reference>
<dbReference type="EMBL" id="CP002831">
    <property type="protein sequence ID" value="AFC22761.1"/>
    <property type="molecule type" value="Genomic_DNA"/>
</dbReference>
<proteinExistence type="predicted"/>
<sequence length="81" mass="9002">MGLPRPAGGSGYIAARKPARPCAFFALLKKLGLALRATAFYPSASSTKELKLGIRLRQAKKRRPIYRSPFLAHKRATYRVD</sequence>
<protein>
    <submittedName>
        <fullName evidence="1">Uncharacterized protein</fullName>
    </submittedName>
</protein>
<keyword evidence="2" id="KW-1185">Reference proteome</keyword>
<dbReference type="Proteomes" id="UP000007519">
    <property type="component" value="Chromosome"/>
</dbReference>
<accession>H6L3S6</accession>
<name>H6L3S6_SAPGL</name>
<dbReference type="HOGENOM" id="CLU_2571880_0_0_10"/>
<evidence type="ECO:0000313" key="2">
    <source>
        <dbReference type="Proteomes" id="UP000007519"/>
    </source>
</evidence>
<dbReference type="AlphaFoldDB" id="H6L3S6"/>
<evidence type="ECO:0000313" key="1">
    <source>
        <dbReference type="EMBL" id="AFC22761.1"/>
    </source>
</evidence>